<feature type="compositionally biased region" description="Polar residues" evidence="2">
    <location>
        <begin position="189"/>
        <end position="208"/>
    </location>
</feature>
<dbReference type="CDD" id="cd14686">
    <property type="entry name" value="bZIP"/>
    <property type="match status" value="1"/>
</dbReference>
<accession>A0AAE8MXT7</accession>
<comment type="caution">
    <text evidence="3">The sequence shown here is derived from an EMBL/GenBank/DDBJ whole genome shotgun (WGS) entry which is preliminary data.</text>
</comment>
<keyword evidence="1" id="KW-0175">Coiled coil</keyword>
<feature type="region of interest" description="Disordered" evidence="2">
    <location>
        <begin position="143"/>
        <end position="163"/>
    </location>
</feature>
<dbReference type="EMBL" id="ONZQ02000004">
    <property type="protein sequence ID" value="SPO01180.1"/>
    <property type="molecule type" value="Genomic_DNA"/>
</dbReference>
<organism evidence="3 4">
    <name type="scientific">Cephalotrichum gorgonifer</name>
    <dbReference type="NCBI Taxonomy" id="2041049"/>
    <lineage>
        <taxon>Eukaryota</taxon>
        <taxon>Fungi</taxon>
        <taxon>Dikarya</taxon>
        <taxon>Ascomycota</taxon>
        <taxon>Pezizomycotina</taxon>
        <taxon>Sordariomycetes</taxon>
        <taxon>Hypocreomycetidae</taxon>
        <taxon>Microascales</taxon>
        <taxon>Microascaceae</taxon>
        <taxon>Cephalotrichum</taxon>
    </lineage>
</organism>
<dbReference type="Proteomes" id="UP001187682">
    <property type="component" value="Unassembled WGS sequence"/>
</dbReference>
<evidence type="ECO:0008006" key="5">
    <source>
        <dbReference type="Google" id="ProtNLM"/>
    </source>
</evidence>
<protein>
    <recommendedName>
        <fullName evidence="5">BZIP domain-containing protein</fullName>
    </recommendedName>
</protein>
<gene>
    <name evidence="3" type="ORF">DNG_03927</name>
</gene>
<keyword evidence="4" id="KW-1185">Reference proteome</keyword>
<evidence type="ECO:0000256" key="1">
    <source>
        <dbReference type="SAM" id="Coils"/>
    </source>
</evidence>
<evidence type="ECO:0000313" key="4">
    <source>
        <dbReference type="Proteomes" id="UP001187682"/>
    </source>
</evidence>
<feature type="region of interest" description="Disordered" evidence="2">
    <location>
        <begin position="175"/>
        <end position="286"/>
    </location>
</feature>
<feature type="coiled-coil region" evidence="1">
    <location>
        <begin position="46"/>
        <end position="80"/>
    </location>
</feature>
<sequence length="286" mass="31079">MNMVAVTDILALGPPAEGKIPLEGGVDMVSASKEEGAKRLQNAGASKRHRQSKAEIDARIKELEQERVRLMEESTRHCRKLSAIIFAASGMREADREAALEASKWADSLQFGTTPTGAAMVQGPAPNPPIPPTIAHPTAQVNYVSGEGPSAEGSSKRRRTDWIPDTVSLSYPQHAPMQMQPRPQDRGHIQSQLQSQDRAPMQLPSQPQDRGYMHLSPQSQDRGHMSAITHPRPPPAPSETLPSMRTAEGGGMETGVQPWYAMPSSHETGIDSGARREPPPGDESRR</sequence>
<reference evidence="3" key="1">
    <citation type="submission" date="2018-03" db="EMBL/GenBank/DDBJ databases">
        <authorList>
            <person name="Guldener U."/>
        </authorList>
    </citation>
    <scope>NUCLEOTIDE SEQUENCE</scope>
</reference>
<evidence type="ECO:0000256" key="2">
    <source>
        <dbReference type="SAM" id="MobiDB-lite"/>
    </source>
</evidence>
<name>A0AAE8MXT7_9PEZI</name>
<proteinExistence type="predicted"/>
<dbReference type="AlphaFoldDB" id="A0AAE8MXT7"/>
<evidence type="ECO:0000313" key="3">
    <source>
        <dbReference type="EMBL" id="SPO01180.1"/>
    </source>
</evidence>
<feature type="compositionally biased region" description="Basic and acidic residues" evidence="2">
    <location>
        <begin position="273"/>
        <end position="286"/>
    </location>
</feature>